<dbReference type="EMBL" id="LKHS01000005">
    <property type="protein sequence ID" value="KQH86934.1"/>
    <property type="molecule type" value="Genomic_DNA"/>
</dbReference>
<organism evidence="1 2">
    <name type="scientific">Vibrio furnissii</name>
    <dbReference type="NCBI Taxonomy" id="29494"/>
    <lineage>
        <taxon>Bacteria</taxon>
        <taxon>Pseudomonadati</taxon>
        <taxon>Pseudomonadota</taxon>
        <taxon>Gammaproteobacteria</taxon>
        <taxon>Vibrionales</taxon>
        <taxon>Vibrionaceae</taxon>
        <taxon>Vibrio</taxon>
    </lineage>
</organism>
<evidence type="ECO:0000313" key="2">
    <source>
        <dbReference type="Proteomes" id="UP000051221"/>
    </source>
</evidence>
<evidence type="ECO:0000313" key="1">
    <source>
        <dbReference type="EMBL" id="KQH86934.1"/>
    </source>
</evidence>
<dbReference type="Proteomes" id="UP000051221">
    <property type="component" value="Unassembled WGS sequence"/>
</dbReference>
<proteinExistence type="predicted"/>
<gene>
    <name evidence="1" type="ORF">AMR76_07260</name>
</gene>
<dbReference type="AlphaFoldDB" id="A0A0Q2RS53"/>
<keyword evidence="2" id="KW-1185">Reference proteome</keyword>
<dbReference type="InParanoid" id="A0A0Q2RS53"/>
<name>A0A0Q2RS53_VIBFU</name>
<reference evidence="1 2" key="1">
    <citation type="submission" date="2015-08" db="EMBL/GenBank/DDBJ databases">
        <title>Antibacterial properties of a collection of Vibrionaceae strains.</title>
        <authorList>
            <person name="Giubergia S."/>
        </authorList>
    </citation>
    <scope>NUCLEOTIDE SEQUENCE [LARGE SCALE GENOMIC DNA]</scope>
    <source>
        <strain evidence="1 2">S0821</strain>
    </source>
</reference>
<protein>
    <submittedName>
        <fullName evidence="1">Uncharacterized protein</fullName>
    </submittedName>
</protein>
<sequence length="92" mass="11008">MNKNDDIKRCVAKALLKNTGKNFHCSINKNCVYCMSDGRVFIFNQNLFLCPHQPFVQMKIDRMLQRNQDIIDYQDNYYFDDHENLIRMNKAP</sequence>
<comment type="caution">
    <text evidence="1">The sequence shown here is derived from an EMBL/GenBank/DDBJ whole genome shotgun (WGS) entry which is preliminary data.</text>
</comment>
<accession>A0A0Q2RS53</accession>